<comment type="caution">
    <text evidence="3">The sequence shown here is derived from an EMBL/GenBank/DDBJ whole genome shotgun (WGS) entry which is preliminary data.</text>
</comment>
<dbReference type="InterPro" id="IPR019692">
    <property type="entry name" value="CFP-6_PH"/>
</dbReference>
<keyword evidence="1" id="KW-0472">Membrane</keyword>
<keyword evidence="1" id="KW-1133">Transmembrane helix</keyword>
<keyword evidence="4" id="KW-1185">Reference proteome</keyword>
<organism evidence="3 4">
    <name type="scientific">Lentzea pudingi</name>
    <dbReference type="NCBI Taxonomy" id="1789439"/>
    <lineage>
        <taxon>Bacteria</taxon>
        <taxon>Bacillati</taxon>
        <taxon>Actinomycetota</taxon>
        <taxon>Actinomycetes</taxon>
        <taxon>Pseudonocardiales</taxon>
        <taxon>Pseudonocardiaceae</taxon>
        <taxon>Lentzea</taxon>
    </lineage>
</organism>
<reference evidence="4" key="1">
    <citation type="journal article" date="2019" name="Int. J. Syst. Evol. Microbiol.">
        <title>The Global Catalogue of Microorganisms (GCM) 10K type strain sequencing project: providing services to taxonomists for standard genome sequencing and annotation.</title>
        <authorList>
            <consortium name="The Broad Institute Genomics Platform"/>
            <consortium name="The Broad Institute Genome Sequencing Center for Infectious Disease"/>
            <person name="Wu L."/>
            <person name="Ma J."/>
        </authorList>
    </citation>
    <scope>NUCLEOTIDE SEQUENCE [LARGE SCALE GENOMIC DNA]</scope>
    <source>
        <strain evidence="4">CGMCC 4.7319</strain>
    </source>
</reference>
<protein>
    <recommendedName>
        <fullName evidence="2">Low molecular weight protein antigen 6 PH domain-containing protein</fullName>
    </recommendedName>
</protein>
<evidence type="ECO:0000256" key="1">
    <source>
        <dbReference type="SAM" id="Phobius"/>
    </source>
</evidence>
<sequence length="178" mass="20336">MNEIRRSKLINYFAAVMLAAMAAIVPASEIVRIPAWLPAWVVVIVVALPLLELIWRSGLRPRLMWTDGGLTVVRWFTMSVYRWHAIARVHEEFNRMHIVLDDGTEEVWEFDQAWLWGKISKSYEARKGRRAALLTEALERGRSVGDVARPIERAPRRPIALYLLAVPAAVLGQLLVGW</sequence>
<evidence type="ECO:0000313" key="3">
    <source>
        <dbReference type="EMBL" id="GGN04025.1"/>
    </source>
</evidence>
<dbReference type="RefSeq" id="WP_189157108.1">
    <property type="nucleotide sequence ID" value="NZ_BMNC01000006.1"/>
</dbReference>
<evidence type="ECO:0000259" key="2">
    <source>
        <dbReference type="Pfam" id="PF10756"/>
    </source>
</evidence>
<feature type="transmembrane region" description="Helical" evidence="1">
    <location>
        <begin position="159"/>
        <end position="176"/>
    </location>
</feature>
<evidence type="ECO:0000313" key="4">
    <source>
        <dbReference type="Proteomes" id="UP000597656"/>
    </source>
</evidence>
<dbReference type="Proteomes" id="UP000597656">
    <property type="component" value="Unassembled WGS sequence"/>
</dbReference>
<dbReference type="EMBL" id="BMNC01000006">
    <property type="protein sequence ID" value="GGN04025.1"/>
    <property type="molecule type" value="Genomic_DNA"/>
</dbReference>
<keyword evidence="1" id="KW-0812">Transmembrane</keyword>
<accession>A0ABQ2I9S7</accession>
<feature type="transmembrane region" description="Helical" evidence="1">
    <location>
        <begin position="9"/>
        <end position="27"/>
    </location>
</feature>
<dbReference type="Pfam" id="PF10756">
    <property type="entry name" value="bPH_6"/>
    <property type="match status" value="1"/>
</dbReference>
<gene>
    <name evidence="3" type="ORF">GCM10011609_48990</name>
</gene>
<proteinExistence type="predicted"/>
<feature type="domain" description="Low molecular weight protein antigen 6 PH" evidence="2">
    <location>
        <begin position="60"/>
        <end position="105"/>
    </location>
</feature>
<feature type="transmembrane region" description="Helical" evidence="1">
    <location>
        <begin position="33"/>
        <end position="55"/>
    </location>
</feature>
<name>A0ABQ2I9S7_9PSEU</name>